<evidence type="ECO:0000313" key="1">
    <source>
        <dbReference type="EMBL" id="JAE10469.1"/>
    </source>
</evidence>
<name>A0A0A9FGW3_ARUDO</name>
<reference evidence="1" key="2">
    <citation type="journal article" date="2015" name="Data Brief">
        <title>Shoot transcriptome of the giant reed, Arundo donax.</title>
        <authorList>
            <person name="Barrero R.A."/>
            <person name="Guerrero F.D."/>
            <person name="Moolhuijzen P."/>
            <person name="Goolsby J.A."/>
            <person name="Tidwell J."/>
            <person name="Bellgard S.E."/>
            <person name="Bellgard M.I."/>
        </authorList>
    </citation>
    <scope>NUCLEOTIDE SEQUENCE</scope>
    <source>
        <tissue evidence="1">Shoot tissue taken approximately 20 cm above the soil surface</tissue>
    </source>
</reference>
<dbReference type="EMBL" id="GBRH01187427">
    <property type="protein sequence ID" value="JAE10469.1"/>
    <property type="molecule type" value="Transcribed_RNA"/>
</dbReference>
<reference evidence="1" key="1">
    <citation type="submission" date="2014-09" db="EMBL/GenBank/DDBJ databases">
        <authorList>
            <person name="Magalhaes I.L.F."/>
            <person name="Oliveira U."/>
            <person name="Santos F.R."/>
            <person name="Vidigal T.H.D.A."/>
            <person name="Brescovit A.D."/>
            <person name="Santos A.J."/>
        </authorList>
    </citation>
    <scope>NUCLEOTIDE SEQUENCE</scope>
    <source>
        <tissue evidence="1">Shoot tissue taken approximately 20 cm above the soil surface</tissue>
    </source>
</reference>
<proteinExistence type="predicted"/>
<protein>
    <submittedName>
        <fullName evidence="1">Uncharacterized protein</fullName>
    </submittedName>
</protein>
<sequence length="12" mass="1343">MFCELGLVASWS</sequence>
<accession>A0A0A9FGW3</accession>
<organism evidence="1">
    <name type="scientific">Arundo donax</name>
    <name type="common">Giant reed</name>
    <name type="synonym">Donax arundinaceus</name>
    <dbReference type="NCBI Taxonomy" id="35708"/>
    <lineage>
        <taxon>Eukaryota</taxon>
        <taxon>Viridiplantae</taxon>
        <taxon>Streptophyta</taxon>
        <taxon>Embryophyta</taxon>
        <taxon>Tracheophyta</taxon>
        <taxon>Spermatophyta</taxon>
        <taxon>Magnoliopsida</taxon>
        <taxon>Liliopsida</taxon>
        <taxon>Poales</taxon>
        <taxon>Poaceae</taxon>
        <taxon>PACMAD clade</taxon>
        <taxon>Arundinoideae</taxon>
        <taxon>Arundineae</taxon>
        <taxon>Arundo</taxon>
    </lineage>
</organism>